<evidence type="ECO:0000313" key="2">
    <source>
        <dbReference type="EMBL" id="MDV2474509.1"/>
    </source>
</evidence>
<comment type="caution">
    <text evidence="2">The sequence shown here is derived from an EMBL/GenBank/DDBJ whole genome shotgun (WGS) entry which is preliminary data.</text>
</comment>
<name>A0ABU3WKJ6_9NOCA</name>
<protein>
    <recommendedName>
        <fullName evidence="4">Integral membrane protein</fullName>
    </recommendedName>
</protein>
<proteinExistence type="predicted"/>
<keyword evidence="1" id="KW-1133">Transmembrane helix</keyword>
<gene>
    <name evidence="2" type="ORF">F8M49_02120</name>
</gene>
<evidence type="ECO:0008006" key="4">
    <source>
        <dbReference type="Google" id="ProtNLM"/>
    </source>
</evidence>
<feature type="transmembrane region" description="Helical" evidence="1">
    <location>
        <begin position="20"/>
        <end position="43"/>
    </location>
</feature>
<keyword evidence="3" id="KW-1185">Reference proteome</keyword>
<accession>A0ABU3WKJ6</accession>
<sequence>MTQDVEKRWRDPATFRSAMWYAAIVVAIALLVMAVAVVWGLAVSDDRCVEESFAVCTAPAKQILAFGPPLVLLIGGLGALLRAYRTWRRHGTWPIWQGVGWALLVGMIVFLMFSFGVLVGS</sequence>
<feature type="transmembrane region" description="Helical" evidence="1">
    <location>
        <begin position="95"/>
        <end position="119"/>
    </location>
</feature>
<dbReference type="Proteomes" id="UP001275440">
    <property type="component" value="Unassembled WGS sequence"/>
</dbReference>
<evidence type="ECO:0000313" key="3">
    <source>
        <dbReference type="Proteomes" id="UP001275440"/>
    </source>
</evidence>
<evidence type="ECO:0000256" key="1">
    <source>
        <dbReference type="SAM" id="Phobius"/>
    </source>
</evidence>
<keyword evidence="1" id="KW-0812">Transmembrane</keyword>
<keyword evidence="1" id="KW-0472">Membrane</keyword>
<dbReference type="RefSeq" id="WP_072811393.1">
    <property type="nucleotide sequence ID" value="NZ_JAHWLX010000001.1"/>
</dbReference>
<dbReference type="EMBL" id="WBMO01000001">
    <property type="protein sequence ID" value="MDV2474509.1"/>
    <property type="molecule type" value="Genomic_DNA"/>
</dbReference>
<organism evidence="2 3">
    <name type="scientific">Rhodococcus zopfii</name>
    <dbReference type="NCBI Taxonomy" id="43772"/>
    <lineage>
        <taxon>Bacteria</taxon>
        <taxon>Bacillati</taxon>
        <taxon>Actinomycetota</taxon>
        <taxon>Actinomycetes</taxon>
        <taxon>Mycobacteriales</taxon>
        <taxon>Nocardiaceae</taxon>
        <taxon>Rhodococcus</taxon>
    </lineage>
</organism>
<reference evidence="2 3" key="1">
    <citation type="submission" date="2019-10" db="EMBL/GenBank/DDBJ databases">
        <title>Draft Genome Assembly of Rhodococcus zopfii DSM44189.</title>
        <authorList>
            <person name="Sutton J.M."/>
            <person name="Akob D.M."/>
            <person name="Bushman T.J."/>
        </authorList>
    </citation>
    <scope>NUCLEOTIDE SEQUENCE [LARGE SCALE GENOMIC DNA]</scope>
    <source>
        <strain evidence="2 3">DSM 44189</strain>
    </source>
</reference>
<feature type="transmembrane region" description="Helical" evidence="1">
    <location>
        <begin position="63"/>
        <end position="83"/>
    </location>
</feature>